<dbReference type="EMBL" id="KZ851849">
    <property type="protein sequence ID" value="RDK44510.1"/>
    <property type="molecule type" value="Genomic_DNA"/>
</dbReference>
<name>A0A370PQP7_ASPPH</name>
<sequence length="123" mass="13211">MGRSSTSFNARFGHRGMSAGLHLHHSGNRACPSSSLQWVLATEVGSAVHLIQSLAGFEGLILDDSQVFSGPKQVQLNGFRMLRYKVLIAPGWFARMLAGIRGSDTISNTELGDCLPSQSAKPL</sequence>
<protein>
    <submittedName>
        <fullName evidence="1">Uncharacterized protein</fullName>
    </submittedName>
</protein>
<gene>
    <name evidence="1" type="ORF">M752DRAFT_264402</name>
</gene>
<evidence type="ECO:0000313" key="2">
    <source>
        <dbReference type="Proteomes" id="UP000254937"/>
    </source>
</evidence>
<accession>A0A370PQP7</accession>
<dbReference type="Proteomes" id="UP000254937">
    <property type="component" value="Unassembled WGS sequence"/>
</dbReference>
<dbReference type="AlphaFoldDB" id="A0A370PQP7"/>
<keyword evidence="2" id="KW-1185">Reference proteome</keyword>
<reference evidence="1 2" key="1">
    <citation type="submission" date="2018-07" db="EMBL/GenBank/DDBJ databases">
        <title>Section-level genome sequencing of Aspergillus section Nigri to investigate inter- and intra-species variation.</title>
        <authorList>
            <consortium name="DOE Joint Genome Institute"/>
            <person name="Vesth T.C."/>
            <person name="Nybo J.L."/>
            <person name="Theobald S."/>
            <person name="Frisvad J.C."/>
            <person name="Larsen T.O."/>
            <person name="Nielsen K.F."/>
            <person name="Hoof J.B."/>
            <person name="Brandl J."/>
            <person name="Salamov A."/>
            <person name="Riley R."/>
            <person name="Gladden J.M."/>
            <person name="Phatale P."/>
            <person name="Nielsen M.T."/>
            <person name="Lyhne E.K."/>
            <person name="Kogle M.E."/>
            <person name="Strasser K."/>
            <person name="McDonnell E."/>
            <person name="Barry K."/>
            <person name="Clum A."/>
            <person name="Chen C."/>
            <person name="Nolan M."/>
            <person name="Sandor L."/>
            <person name="Kuo A."/>
            <person name="Lipzen A."/>
            <person name="Hainaut M."/>
            <person name="Drula E."/>
            <person name="Tsang A."/>
            <person name="Magnuson J.K."/>
            <person name="Henrissat B."/>
            <person name="Wiebenga A."/>
            <person name="Simmons B.A."/>
            <person name="Makela M.R."/>
            <person name="De vries R.P."/>
            <person name="Grigoriev I.V."/>
            <person name="Mortensen U.H."/>
            <person name="Baker S.E."/>
            <person name="Andersen M.R."/>
        </authorList>
    </citation>
    <scope>NUCLEOTIDE SEQUENCE [LARGE SCALE GENOMIC DNA]</scope>
    <source>
        <strain evidence="1 2">ATCC 13157</strain>
    </source>
</reference>
<proteinExistence type="predicted"/>
<evidence type="ECO:0000313" key="1">
    <source>
        <dbReference type="EMBL" id="RDK44510.1"/>
    </source>
</evidence>
<organism evidence="1 2">
    <name type="scientific">Aspergillus phoenicis ATCC 13157</name>
    <dbReference type="NCBI Taxonomy" id="1353007"/>
    <lineage>
        <taxon>Eukaryota</taxon>
        <taxon>Fungi</taxon>
        <taxon>Dikarya</taxon>
        <taxon>Ascomycota</taxon>
        <taxon>Pezizomycotina</taxon>
        <taxon>Eurotiomycetes</taxon>
        <taxon>Eurotiomycetidae</taxon>
        <taxon>Eurotiales</taxon>
        <taxon>Aspergillaceae</taxon>
        <taxon>Aspergillus</taxon>
    </lineage>
</organism>